<evidence type="ECO:0000313" key="1">
    <source>
        <dbReference type="EMBL" id="OGM91302.1"/>
    </source>
</evidence>
<sequence length="84" mass="9490">MRVTDTMVLARDIITHIIDHTTDIIEGNIARRKIIKKNRRRIIAEVAIPAGFEITALAGGNNLRQKAAPKSCFFIIPMFCRTLE</sequence>
<dbReference type="AlphaFoldDB" id="A0A1F8DS71"/>
<organism evidence="1 2">
    <name type="scientific">Candidatus Wolfebacteria bacterium RIFCSPHIGHO2_01_FULL_48_22</name>
    <dbReference type="NCBI Taxonomy" id="1802555"/>
    <lineage>
        <taxon>Bacteria</taxon>
        <taxon>Candidatus Wolfeibacteriota</taxon>
    </lineage>
</organism>
<reference evidence="1 2" key="1">
    <citation type="journal article" date="2016" name="Nat. Commun.">
        <title>Thousands of microbial genomes shed light on interconnected biogeochemical processes in an aquifer system.</title>
        <authorList>
            <person name="Anantharaman K."/>
            <person name="Brown C.T."/>
            <person name="Hug L.A."/>
            <person name="Sharon I."/>
            <person name="Castelle C.J."/>
            <person name="Probst A.J."/>
            <person name="Thomas B.C."/>
            <person name="Singh A."/>
            <person name="Wilkins M.J."/>
            <person name="Karaoz U."/>
            <person name="Brodie E.L."/>
            <person name="Williams K.H."/>
            <person name="Hubbard S.S."/>
            <person name="Banfield J.F."/>
        </authorList>
    </citation>
    <scope>NUCLEOTIDE SEQUENCE [LARGE SCALE GENOMIC DNA]</scope>
</reference>
<name>A0A1F8DS71_9BACT</name>
<dbReference type="Proteomes" id="UP000177029">
    <property type="component" value="Unassembled WGS sequence"/>
</dbReference>
<comment type="caution">
    <text evidence="1">The sequence shown here is derived from an EMBL/GenBank/DDBJ whole genome shotgun (WGS) entry which is preliminary data.</text>
</comment>
<proteinExistence type="predicted"/>
<protein>
    <submittedName>
        <fullName evidence="1">Uncharacterized protein</fullName>
    </submittedName>
</protein>
<evidence type="ECO:0000313" key="2">
    <source>
        <dbReference type="Proteomes" id="UP000177029"/>
    </source>
</evidence>
<accession>A0A1F8DS71</accession>
<dbReference type="STRING" id="1802555.A2755_02825"/>
<gene>
    <name evidence="1" type="ORF">A2755_02825</name>
</gene>
<dbReference type="EMBL" id="MGIP01000011">
    <property type="protein sequence ID" value="OGM91302.1"/>
    <property type="molecule type" value="Genomic_DNA"/>
</dbReference>